<gene>
    <name evidence="1" type="ORF">SeMB42_g00630</name>
</gene>
<evidence type="ECO:0000313" key="1">
    <source>
        <dbReference type="EMBL" id="TPX53637.1"/>
    </source>
</evidence>
<comment type="caution">
    <text evidence="1">The sequence shown here is derived from an EMBL/GenBank/DDBJ whole genome shotgun (WGS) entry which is preliminary data.</text>
</comment>
<accession>A0A507DQY9</accession>
<dbReference type="VEuPathDB" id="FungiDB:SeMB42_g00630"/>
<proteinExistence type="predicted"/>
<reference evidence="1 2" key="1">
    <citation type="journal article" date="2019" name="Sci. Rep.">
        <title>Comparative genomics of chytrid fungi reveal insights into the obligate biotrophic and pathogenic lifestyle of Synchytrium endobioticum.</title>
        <authorList>
            <person name="van de Vossenberg B.T.L.H."/>
            <person name="Warris S."/>
            <person name="Nguyen H.D.T."/>
            <person name="van Gent-Pelzer M.P.E."/>
            <person name="Joly D.L."/>
            <person name="van de Geest H.C."/>
            <person name="Bonants P.J.M."/>
            <person name="Smith D.S."/>
            <person name="Levesque C.A."/>
            <person name="van der Lee T.A.J."/>
        </authorList>
    </citation>
    <scope>NUCLEOTIDE SEQUENCE [LARGE SCALE GENOMIC DNA]</scope>
    <source>
        <strain evidence="1 2">MB42</strain>
    </source>
</reference>
<keyword evidence="2" id="KW-1185">Reference proteome</keyword>
<dbReference type="Proteomes" id="UP000317494">
    <property type="component" value="Unassembled WGS sequence"/>
</dbReference>
<protein>
    <submittedName>
        <fullName evidence="1">Uncharacterized protein</fullName>
    </submittedName>
</protein>
<sequence length="201" mass="22331">MLCYRYAPANNNFSTSNHVEDFPVATQILKCWLSCAIFMLFSDNQSPKPCFPLSAPDSGSNGSIIPSSKPPPVAAFWRTSMPRGPRRPRAFGLSDLPTVAVNEASDATTKASLADINQEDLERCRWPLAVKPMSAPQQIVARRHREKQETRQVDGTLPCVYVQGKYPCWRKIHDHPPPLHSLAIVVIADSMAIIPVTKMMC</sequence>
<organism evidence="1 2">
    <name type="scientific">Synchytrium endobioticum</name>
    <dbReference type="NCBI Taxonomy" id="286115"/>
    <lineage>
        <taxon>Eukaryota</taxon>
        <taxon>Fungi</taxon>
        <taxon>Fungi incertae sedis</taxon>
        <taxon>Chytridiomycota</taxon>
        <taxon>Chytridiomycota incertae sedis</taxon>
        <taxon>Chytridiomycetes</taxon>
        <taxon>Synchytriales</taxon>
        <taxon>Synchytriaceae</taxon>
        <taxon>Synchytrium</taxon>
    </lineage>
</organism>
<dbReference type="AlphaFoldDB" id="A0A507DQY9"/>
<name>A0A507DQY9_9FUNG</name>
<evidence type="ECO:0000313" key="2">
    <source>
        <dbReference type="Proteomes" id="UP000317494"/>
    </source>
</evidence>
<dbReference type="EMBL" id="QEAN01000013">
    <property type="protein sequence ID" value="TPX53637.1"/>
    <property type="molecule type" value="Genomic_DNA"/>
</dbReference>